<dbReference type="PROSITE" id="PS50157">
    <property type="entry name" value="ZINC_FINGER_C2H2_2"/>
    <property type="match status" value="2"/>
</dbReference>
<dbReference type="PROSITE" id="PS00028">
    <property type="entry name" value="ZINC_FINGER_C2H2_1"/>
    <property type="match status" value="3"/>
</dbReference>
<evidence type="ECO:0000256" key="15">
    <source>
        <dbReference type="PROSITE-ProRule" id="PRU00042"/>
    </source>
</evidence>
<dbReference type="SUPFAM" id="SSF57667">
    <property type="entry name" value="beta-beta-alpha zinc fingers"/>
    <property type="match status" value="2"/>
</dbReference>
<dbReference type="RefSeq" id="XP_024335321.1">
    <property type="nucleotide sequence ID" value="XM_024479716.1"/>
</dbReference>
<dbReference type="AlphaFoldDB" id="A0A1X6MQ37"/>
<evidence type="ECO:0000256" key="1">
    <source>
        <dbReference type="ARBA" id="ARBA00004123"/>
    </source>
</evidence>
<dbReference type="PANTHER" id="PTHR24379">
    <property type="entry name" value="KRAB AND ZINC FINGER DOMAIN-CONTAINING"/>
    <property type="match status" value="1"/>
</dbReference>
<keyword evidence="8" id="KW-0221">Differentiation</keyword>
<keyword evidence="7 15" id="KW-0863">Zinc-finger</keyword>
<dbReference type="Gene3D" id="3.30.160.60">
    <property type="entry name" value="Classic Zinc Finger"/>
    <property type="match status" value="3"/>
</dbReference>
<dbReference type="EMBL" id="KZ110604">
    <property type="protein sequence ID" value="OSX58527.1"/>
    <property type="molecule type" value="Genomic_DNA"/>
</dbReference>
<evidence type="ECO:0000259" key="16">
    <source>
        <dbReference type="PROSITE" id="PS50157"/>
    </source>
</evidence>
<evidence type="ECO:0000256" key="3">
    <source>
        <dbReference type="ARBA" id="ARBA00022473"/>
    </source>
</evidence>
<evidence type="ECO:0000256" key="10">
    <source>
        <dbReference type="ARBA" id="ARBA00023015"/>
    </source>
</evidence>
<evidence type="ECO:0000256" key="7">
    <source>
        <dbReference type="ARBA" id="ARBA00022771"/>
    </source>
</evidence>
<dbReference type="PANTHER" id="PTHR24379:SF128">
    <property type="entry name" value="C2H2-TYPE DOMAIN-CONTAINING PROTEIN"/>
    <property type="match status" value="1"/>
</dbReference>
<keyword evidence="13" id="KW-0804">Transcription</keyword>
<accession>A0A1X6MQ37</accession>
<evidence type="ECO:0000256" key="5">
    <source>
        <dbReference type="ARBA" id="ARBA00022723"/>
    </source>
</evidence>
<dbReference type="InterPro" id="IPR036236">
    <property type="entry name" value="Znf_C2H2_sf"/>
</dbReference>
<protein>
    <recommendedName>
        <fullName evidence="16">C2H2-type domain-containing protein</fullName>
    </recommendedName>
</protein>
<keyword evidence="4" id="KW-0678">Repressor</keyword>
<keyword evidence="14" id="KW-0539">Nucleus</keyword>
<keyword evidence="12" id="KW-0010">Activator</keyword>
<dbReference type="InterPro" id="IPR013087">
    <property type="entry name" value="Znf_C2H2_type"/>
</dbReference>
<evidence type="ECO:0000256" key="6">
    <source>
        <dbReference type="ARBA" id="ARBA00022737"/>
    </source>
</evidence>
<evidence type="ECO:0000256" key="2">
    <source>
        <dbReference type="ARBA" id="ARBA00006991"/>
    </source>
</evidence>
<keyword evidence="6" id="KW-0677">Repeat</keyword>
<dbReference type="SMART" id="SM00355">
    <property type="entry name" value="ZnF_C2H2"/>
    <property type="match status" value="5"/>
</dbReference>
<keyword evidence="11" id="KW-0238">DNA-binding</keyword>
<evidence type="ECO:0000256" key="4">
    <source>
        <dbReference type="ARBA" id="ARBA00022491"/>
    </source>
</evidence>
<evidence type="ECO:0000256" key="14">
    <source>
        <dbReference type="ARBA" id="ARBA00023242"/>
    </source>
</evidence>
<keyword evidence="10" id="KW-0805">Transcription regulation</keyword>
<reference evidence="17 18" key="1">
    <citation type="submission" date="2017-04" db="EMBL/GenBank/DDBJ databases">
        <title>Genome Sequence of the Model Brown-Rot Fungus Postia placenta SB12.</title>
        <authorList>
            <consortium name="DOE Joint Genome Institute"/>
            <person name="Gaskell J."/>
            <person name="Kersten P."/>
            <person name="Larrondo L.F."/>
            <person name="Canessa P."/>
            <person name="Martinez D."/>
            <person name="Hibbett D."/>
            <person name="Schmoll M."/>
            <person name="Kubicek C.P."/>
            <person name="Martinez A.T."/>
            <person name="Yadav J."/>
            <person name="Master E."/>
            <person name="Magnuson J.K."/>
            <person name="James T."/>
            <person name="Yaver D."/>
            <person name="Berka R."/>
            <person name="Labutti K."/>
            <person name="Lipzen A."/>
            <person name="Aerts A."/>
            <person name="Barry K."/>
            <person name="Henrissat B."/>
            <person name="Blanchette R."/>
            <person name="Grigoriev I."/>
            <person name="Cullen D."/>
        </authorList>
    </citation>
    <scope>NUCLEOTIDE SEQUENCE [LARGE SCALE GENOMIC DNA]</scope>
    <source>
        <strain evidence="17 18">MAD-698-R-SB12</strain>
    </source>
</reference>
<evidence type="ECO:0000313" key="18">
    <source>
        <dbReference type="Proteomes" id="UP000194127"/>
    </source>
</evidence>
<dbReference type="OrthoDB" id="6077919at2759"/>
<dbReference type="GeneID" id="36324666"/>
<evidence type="ECO:0000256" key="8">
    <source>
        <dbReference type="ARBA" id="ARBA00022782"/>
    </source>
</evidence>
<name>A0A1X6MQ37_9APHY</name>
<dbReference type="Pfam" id="PF00096">
    <property type="entry name" value="zf-C2H2"/>
    <property type="match status" value="1"/>
</dbReference>
<keyword evidence="9" id="KW-0862">Zinc</keyword>
<evidence type="ECO:0000256" key="12">
    <source>
        <dbReference type="ARBA" id="ARBA00023159"/>
    </source>
</evidence>
<evidence type="ECO:0000313" key="17">
    <source>
        <dbReference type="EMBL" id="OSX58527.1"/>
    </source>
</evidence>
<keyword evidence="3" id="KW-0217">Developmental protein</keyword>
<dbReference type="InterPro" id="IPR022755">
    <property type="entry name" value="Znf_C2H2_jaz"/>
</dbReference>
<dbReference type="Pfam" id="PF12171">
    <property type="entry name" value="zf-C2H2_jaz"/>
    <property type="match status" value="1"/>
</dbReference>
<keyword evidence="5" id="KW-0479">Metal-binding</keyword>
<proteinExistence type="inferred from homology"/>
<comment type="subcellular location">
    <subcellularLocation>
        <location evidence="1">Nucleus</location>
    </subcellularLocation>
</comment>
<dbReference type="GO" id="GO:0008270">
    <property type="term" value="F:zinc ion binding"/>
    <property type="evidence" value="ECO:0007669"/>
    <property type="project" value="UniProtKB-KW"/>
</dbReference>
<evidence type="ECO:0000256" key="13">
    <source>
        <dbReference type="ARBA" id="ARBA00023163"/>
    </source>
</evidence>
<dbReference type="STRING" id="670580.A0A1X6MQ37"/>
<dbReference type="Proteomes" id="UP000194127">
    <property type="component" value="Unassembled WGS sequence"/>
</dbReference>
<comment type="similarity">
    <text evidence="2">Belongs to the krueppel C2H2-type zinc-finger protein family.</text>
</comment>
<feature type="domain" description="C2H2-type" evidence="16">
    <location>
        <begin position="112"/>
        <end position="141"/>
    </location>
</feature>
<sequence>MATQSVNVCCYQCSRWFISVESLREHLQNSPEHAVIQCPLCHYLFVTQSNLDNHRINKHNCRIQCNRYFENNKALEAHEASPFRHIPLGCPKCNIIFKADVDLDGHLAESHHYCVECRRFFACEGNLQTHLRSSKHKERTVPCPGMKCQKLFLSGAGLLNHLESGGCRSGANRHYVNALAVRYDKANVITNASRLLPGLDGYVPPKPPVIAIATASSFNGSQYECFLCHQSFKTLGRLNEHMQSPAHDAEIYRCPTKWEGCGAEFRTLSGLCQHVESQACGIRRFNQPMQDVIGDVTKALGKRLAL</sequence>
<keyword evidence="18" id="KW-1185">Reference proteome</keyword>
<evidence type="ECO:0000256" key="9">
    <source>
        <dbReference type="ARBA" id="ARBA00022833"/>
    </source>
</evidence>
<organism evidence="17 18">
    <name type="scientific">Postia placenta MAD-698-R-SB12</name>
    <dbReference type="NCBI Taxonomy" id="670580"/>
    <lineage>
        <taxon>Eukaryota</taxon>
        <taxon>Fungi</taxon>
        <taxon>Dikarya</taxon>
        <taxon>Basidiomycota</taxon>
        <taxon>Agaricomycotina</taxon>
        <taxon>Agaricomycetes</taxon>
        <taxon>Polyporales</taxon>
        <taxon>Adustoporiaceae</taxon>
        <taxon>Rhodonia</taxon>
    </lineage>
</organism>
<feature type="domain" description="C2H2-type" evidence="16">
    <location>
        <begin position="223"/>
        <end position="252"/>
    </location>
</feature>
<gene>
    <name evidence="17" type="ORF">POSPLADRAFT_1049323</name>
</gene>
<evidence type="ECO:0000256" key="11">
    <source>
        <dbReference type="ARBA" id="ARBA00023125"/>
    </source>
</evidence>